<proteinExistence type="inferred from homology"/>
<feature type="domain" description="TF-B3" evidence="9">
    <location>
        <begin position="419"/>
        <end position="521"/>
    </location>
</feature>
<dbReference type="EMBL" id="JAGFBR010000006">
    <property type="protein sequence ID" value="KAH0464931.1"/>
    <property type="molecule type" value="Genomic_DNA"/>
</dbReference>
<dbReference type="CDD" id="cd10017">
    <property type="entry name" value="B3_DNA"/>
    <property type="match status" value="2"/>
</dbReference>
<keyword evidence="11" id="KW-1185">Reference proteome</keyword>
<evidence type="ECO:0000313" key="10">
    <source>
        <dbReference type="EMBL" id="KAH0464931.1"/>
    </source>
</evidence>
<dbReference type="Proteomes" id="UP000775213">
    <property type="component" value="Unassembled WGS sequence"/>
</dbReference>
<comment type="subcellular location">
    <subcellularLocation>
        <location evidence="1">Nucleus</location>
    </subcellularLocation>
</comment>
<dbReference type="Pfam" id="PF05669">
    <property type="entry name" value="Med31"/>
    <property type="match status" value="1"/>
</dbReference>
<dbReference type="FunFam" id="1.10.10.1340:FF:000001">
    <property type="entry name" value="Mediator of RNA polymerase II transcription subunit 31"/>
    <property type="match status" value="1"/>
</dbReference>
<dbReference type="InterPro" id="IPR003340">
    <property type="entry name" value="B3_DNA-bd"/>
</dbReference>
<dbReference type="InterPro" id="IPR015300">
    <property type="entry name" value="DNA-bd_pseudobarrel_sf"/>
</dbReference>
<evidence type="ECO:0000256" key="2">
    <source>
        <dbReference type="ARBA" id="ARBA00006378"/>
    </source>
</evidence>
<reference evidence="10 11" key="1">
    <citation type="journal article" date="2021" name="Hortic Res">
        <title>Chromosome-scale assembly of the Dendrobium chrysotoxum genome enhances the understanding of orchid evolution.</title>
        <authorList>
            <person name="Zhang Y."/>
            <person name="Zhang G.Q."/>
            <person name="Zhang D."/>
            <person name="Liu X.D."/>
            <person name="Xu X.Y."/>
            <person name="Sun W.H."/>
            <person name="Yu X."/>
            <person name="Zhu X."/>
            <person name="Wang Z.W."/>
            <person name="Zhao X."/>
            <person name="Zhong W.Y."/>
            <person name="Chen H."/>
            <person name="Yin W.L."/>
            <person name="Huang T."/>
            <person name="Niu S.C."/>
            <person name="Liu Z.J."/>
        </authorList>
    </citation>
    <scope>NUCLEOTIDE SEQUENCE [LARGE SCALE GENOMIC DNA]</scope>
    <source>
        <strain evidence="10">Lindl</strain>
    </source>
</reference>
<evidence type="ECO:0000256" key="4">
    <source>
        <dbReference type="ARBA" id="ARBA00023125"/>
    </source>
</evidence>
<keyword evidence="4" id="KW-0238">DNA-binding</keyword>
<dbReference type="Gene3D" id="2.40.330.10">
    <property type="entry name" value="DNA-binding pseudobarrel domain"/>
    <property type="match status" value="2"/>
</dbReference>
<evidence type="ECO:0000256" key="8">
    <source>
        <dbReference type="SAM" id="MobiDB-lite"/>
    </source>
</evidence>
<evidence type="ECO:0000256" key="1">
    <source>
        <dbReference type="ARBA" id="ARBA00004123"/>
    </source>
</evidence>
<dbReference type="InterPro" id="IPR038089">
    <property type="entry name" value="Med31_sf"/>
</dbReference>
<evidence type="ECO:0000259" key="9">
    <source>
        <dbReference type="PROSITE" id="PS50863"/>
    </source>
</evidence>
<name>A0AAV7H8J1_DENCH</name>
<organism evidence="10 11">
    <name type="scientific">Dendrobium chrysotoxum</name>
    <name type="common">Orchid</name>
    <dbReference type="NCBI Taxonomy" id="161865"/>
    <lineage>
        <taxon>Eukaryota</taxon>
        <taxon>Viridiplantae</taxon>
        <taxon>Streptophyta</taxon>
        <taxon>Embryophyta</taxon>
        <taxon>Tracheophyta</taxon>
        <taxon>Spermatophyta</taxon>
        <taxon>Magnoliopsida</taxon>
        <taxon>Liliopsida</taxon>
        <taxon>Asparagales</taxon>
        <taxon>Orchidaceae</taxon>
        <taxon>Epidendroideae</taxon>
        <taxon>Malaxideae</taxon>
        <taxon>Dendrobiinae</taxon>
        <taxon>Dendrobium</taxon>
    </lineage>
</organism>
<dbReference type="SUPFAM" id="SSF101936">
    <property type="entry name" value="DNA-binding pseudobarrel domain"/>
    <property type="match status" value="2"/>
</dbReference>
<comment type="similarity">
    <text evidence="2">Belongs to the Mediator complex subunit 31 family.</text>
</comment>
<gene>
    <name evidence="10" type="ORF">IEQ34_005034</name>
</gene>
<accession>A0AAV7H8J1</accession>
<evidence type="ECO:0000256" key="5">
    <source>
        <dbReference type="ARBA" id="ARBA00023159"/>
    </source>
</evidence>
<keyword evidence="3" id="KW-0805">Transcription regulation</keyword>
<evidence type="ECO:0000256" key="7">
    <source>
        <dbReference type="ARBA" id="ARBA00023242"/>
    </source>
</evidence>
<dbReference type="GO" id="GO:0003677">
    <property type="term" value="F:DNA binding"/>
    <property type="evidence" value="ECO:0007669"/>
    <property type="project" value="UniProtKB-KW"/>
</dbReference>
<dbReference type="PROSITE" id="PS50863">
    <property type="entry name" value="B3"/>
    <property type="match status" value="2"/>
</dbReference>
<dbReference type="GO" id="GO:0003712">
    <property type="term" value="F:transcription coregulator activity"/>
    <property type="evidence" value="ECO:0007669"/>
    <property type="project" value="InterPro"/>
</dbReference>
<keyword evidence="6" id="KW-0804">Transcription</keyword>
<dbReference type="InterPro" id="IPR008831">
    <property type="entry name" value="Mediator_Med31"/>
</dbReference>
<dbReference type="Pfam" id="PF02362">
    <property type="entry name" value="B3"/>
    <property type="match status" value="2"/>
</dbReference>
<comment type="caution">
    <text evidence="10">The sequence shown here is derived from an EMBL/GenBank/DDBJ whole genome shotgun (WGS) entry which is preliminary data.</text>
</comment>
<dbReference type="PANTHER" id="PTHR13186">
    <property type="entry name" value="MEDIATOR OF RNA POLYMERASE II TRANSCRIPTION SUBUNIT 31"/>
    <property type="match status" value="1"/>
</dbReference>
<dbReference type="SMART" id="SM01019">
    <property type="entry name" value="B3"/>
    <property type="match status" value="2"/>
</dbReference>
<evidence type="ECO:0000256" key="3">
    <source>
        <dbReference type="ARBA" id="ARBA00023015"/>
    </source>
</evidence>
<feature type="region of interest" description="Disordered" evidence="8">
    <location>
        <begin position="1"/>
        <end position="29"/>
    </location>
</feature>
<evidence type="ECO:0000256" key="6">
    <source>
        <dbReference type="ARBA" id="ARBA00023163"/>
    </source>
</evidence>
<protein>
    <recommendedName>
        <fullName evidence="9">TF-B3 domain-containing protein</fullName>
    </recommendedName>
</protein>
<dbReference type="GO" id="GO:0016592">
    <property type="term" value="C:mediator complex"/>
    <property type="evidence" value="ECO:0007669"/>
    <property type="project" value="InterPro"/>
</dbReference>
<dbReference type="GO" id="GO:0006355">
    <property type="term" value="P:regulation of DNA-templated transcription"/>
    <property type="evidence" value="ECO:0007669"/>
    <property type="project" value="InterPro"/>
</dbReference>
<evidence type="ECO:0000313" key="11">
    <source>
        <dbReference type="Proteomes" id="UP000775213"/>
    </source>
</evidence>
<dbReference type="AlphaFoldDB" id="A0AAV7H8J1"/>
<feature type="compositionally biased region" description="Basic and acidic residues" evidence="8">
    <location>
        <begin position="1"/>
        <end position="12"/>
    </location>
</feature>
<feature type="domain" description="TF-B3" evidence="9">
    <location>
        <begin position="224"/>
        <end position="284"/>
    </location>
</feature>
<sequence length="729" mass="85103">MDPSKEDADRPTESPTAQISPYRPKHPYKDPDDGRQRFLLELEFVQCLANPAYIHYLAQNRYFEDEAFIGYLKYLQYWQRPEYIKFIMYPHCLFFLELLQNANFRNAMAHPGSKELAHRQQYFFWKNYRNNRLKHIAPRSLPEPAVAPPPTPPAPMPPMPVASAPNLPPMQVVGQPGSAPPKVDMRNSMERRLKNQSYVLITGLSFLTFPVNLMMDFKKLAEVITLEGPSGNCWLVRLSKIAGHAYLKEGWREFVEAHHVEEGDCLVFEYCGSSRFSVLIFDRSGCEREASYFVRIMNSIPTKECQAEEKHERQLPDVLKFSSSRFPCDDNSPLQVVSDDEKSSSFKGNFDRRMFSTRSCAPNDKTNCEHAIQSKKVEHSAKHGSVNMQEGHTMGMKLKAKVRYLRSTKAIRAETPYFTKFLLPSHFSGTNFFMTFPCDFAVKHLHLTPQKIFLRYHDKMWSAMYKFKVASNRDSVTGLSGEGWRKFVQDNELRRGDGCIFVLSESSKREKVFDVHIRFSLFDWKKRKYEPSEFSHDSILNIVLILCHNHIVIAAIQIRANPFQNLLFIIRPDFVICFHFLMLYFLPMKTYLGTHINDGDFLIYYVMVHVNKKLNQLLSMMWRTVCEEDEDKKAKWCIKCDEIYHFPVLKNKTKSLIMISPKHNYEGRQFFWLEKIHCKVYFYLKKSSVWQPSHLPHTSIKNAAAKSPQLPFNSCNQNDPKKHNRSSFD</sequence>
<keyword evidence="7" id="KW-0539">Nucleus</keyword>
<dbReference type="Gene3D" id="1.10.10.1340">
    <property type="entry name" value="Mediator of RNA polymerase II, submodule Med31 (Soh1)"/>
    <property type="match status" value="1"/>
</dbReference>
<keyword evidence="5" id="KW-0010">Activator</keyword>